<keyword evidence="2" id="KW-1185">Reference proteome</keyword>
<evidence type="ECO:0000313" key="2">
    <source>
        <dbReference type="Proteomes" id="UP000181917"/>
    </source>
</evidence>
<evidence type="ECO:0000313" key="1">
    <source>
        <dbReference type="EMBL" id="SDQ25885.1"/>
    </source>
</evidence>
<dbReference type="RefSeq" id="WP_158300479.1">
    <property type="nucleotide sequence ID" value="NZ_CP018863.1"/>
</dbReference>
<organism evidence="1 2">
    <name type="scientific">Crystallibacter crystallopoietes</name>
    <dbReference type="NCBI Taxonomy" id="37928"/>
    <lineage>
        <taxon>Bacteria</taxon>
        <taxon>Bacillati</taxon>
        <taxon>Actinomycetota</taxon>
        <taxon>Actinomycetes</taxon>
        <taxon>Micrococcales</taxon>
        <taxon>Micrococcaceae</taxon>
        <taxon>Crystallibacter</taxon>
    </lineage>
</organism>
<name>A0A1H0ZEE4_9MICC</name>
<dbReference type="Proteomes" id="UP000181917">
    <property type="component" value="Unassembled WGS sequence"/>
</dbReference>
<accession>A0A1H0ZEE4</accession>
<reference evidence="1 2" key="1">
    <citation type="submission" date="2016-10" db="EMBL/GenBank/DDBJ databases">
        <authorList>
            <person name="de Groot N.N."/>
        </authorList>
    </citation>
    <scope>NUCLEOTIDE SEQUENCE [LARGE SCALE GENOMIC DNA]</scope>
    <source>
        <strain evidence="1 2">DSM 20117</strain>
    </source>
</reference>
<protein>
    <submittedName>
        <fullName evidence="1">Uncharacterized protein</fullName>
    </submittedName>
</protein>
<sequence length="46" mass="4806">MTHTVLEDTPTKLTLDSTNGIAAEAFPDACGFGSGRCPYCDGPETD</sequence>
<proteinExistence type="predicted"/>
<dbReference type="AlphaFoldDB" id="A0A1H0ZEE4"/>
<gene>
    <name evidence="1" type="ORF">SAMN04489742_0309</name>
</gene>
<dbReference type="EMBL" id="FNKH01000002">
    <property type="protein sequence ID" value="SDQ25885.1"/>
    <property type="molecule type" value="Genomic_DNA"/>
</dbReference>